<dbReference type="GO" id="GO:0006629">
    <property type="term" value="P:lipid metabolic process"/>
    <property type="evidence" value="ECO:0007669"/>
    <property type="project" value="InterPro"/>
</dbReference>
<evidence type="ECO:0000259" key="1">
    <source>
        <dbReference type="PROSITE" id="PS51704"/>
    </source>
</evidence>
<dbReference type="AlphaFoldDB" id="X0SXD8"/>
<reference evidence="2" key="1">
    <citation type="journal article" date="2014" name="Front. Microbiol.">
        <title>High frequency of phylogenetically diverse reductive dehalogenase-homologous genes in deep subseafloor sedimentary metagenomes.</title>
        <authorList>
            <person name="Kawai M."/>
            <person name="Futagami T."/>
            <person name="Toyoda A."/>
            <person name="Takaki Y."/>
            <person name="Nishi S."/>
            <person name="Hori S."/>
            <person name="Arai W."/>
            <person name="Tsubouchi T."/>
            <person name="Morono Y."/>
            <person name="Uchiyama I."/>
            <person name="Ito T."/>
            <person name="Fujiyama A."/>
            <person name="Inagaki F."/>
            <person name="Takami H."/>
        </authorList>
    </citation>
    <scope>NUCLEOTIDE SEQUENCE</scope>
    <source>
        <strain evidence="2">Expedition CK06-06</strain>
    </source>
</reference>
<dbReference type="PANTHER" id="PTHR46211:SF14">
    <property type="entry name" value="GLYCEROPHOSPHODIESTER PHOSPHODIESTERASE"/>
    <property type="match status" value="1"/>
</dbReference>
<name>X0SXD8_9ZZZZ</name>
<dbReference type="SUPFAM" id="SSF51695">
    <property type="entry name" value="PLC-like phosphodiesterases"/>
    <property type="match status" value="1"/>
</dbReference>
<dbReference type="Pfam" id="PF03009">
    <property type="entry name" value="GDPD"/>
    <property type="match status" value="1"/>
</dbReference>
<feature type="non-terminal residue" evidence="2">
    <location>
        <position position="234"/>
    </location>
</feature>
<evidence type="ECO:0000313" key="2">
    <source>
        <dbReference type="EMBL" id="GAF85873.1"/>
    </source>
</evidence>
<dbReference type="EMBL" id="BARS01018760">
    <property type="protein sequence ID" value="GAF85873.1"/>
    <property type="molecule type" value="Genomic_DNA"/>
</dbReference>
<dbReference type="InterPro" id="IPR030395">
    <property type="entry name" value="GP_PDE_dom"/>
</dbReference>
<dbReference type="GO" id="GO:0008081">
    <property type="term" value="F:phosphoric diester hydrolase activity"/>
    <property type="evidence" value="ECO:0007669"/>
    <property type="project" value="InterPro"/>
</dbReference>
<organism evidence="2">
    <name type="scientific">marine sediment metagenome</name>
    <dbReference type="NCBI Taxonomy" id="412755"/>
    <lineage>
        <taxon>unclassified sequences</taxon>
        <taxon>metagenomes</taxon>
        <taxon>ecological metagenomes</taxon>
    </lineage>
</organism>
<dbReference type="PANTHER" id="PTHR46211">
    <property type="entry name" value="GLYCEROPHOSPHORYL DIESTER PHOSPHODIESTERASE"/>
    <property type="match status" value="1"/>
</dbReference>
<accession>X0SXD8</accession>
<gene>
    <name evidence="2" type="ORF">S01H1_30480</name>
</gene>
<feature type="domain" description="GP-PDE" evidence="1">
    <location>
        <begin position="10"/>
        <end position="234"/>
    </location>
</feature>
<sequence>MSNTIFNFKSMIIGHRGTKGKVMENTLESILYAIDLGVDGVEFDIQKCYTGEIVIFHDDTLDRLAFKDKFYFDKTKDKSISKLQWYHLYNTELIDALGRKYKIPKLIDILRHPKVYSSDILINIEIKDKTSHENLTTILMDLIDEGLYEPGRFMISSYHIEPLIYLKEFKDECFQKDQKYQNMKIGAIFAREYLHGKSLLNSVKMCSKVVTHVVLESILVNNRNINQINKLGLG</sequence>
<dbReference type="InterPro" id="IPR017946">
    <property type="entry name" value="PLC-like_Pdiesterase_TIM-brl"/>
</dbReference>
<protein>
    <recommendedName>
        <fullName evidence="1">GP-PDE domain-containing protein</fullName>
    </recommendedName>
</protein>
<comment type="caution">
    <text evidence="2">The sequence shown here is derived from an EMBL/GenBank/DDBJ whole genome shotgun (WGS) entry which is preliminary data.</text>
</comment>
<dbReference type="Gene3D" id="3.20.20.190">
    <property type="entry name" value="Phosphatidylinositol (PI) phosphodiesterase"/>
    <property type="match status" value="1"/>
</dbReference>
<dbReference type="CDD" id="cd08556">
    <property type="entry name" value="GDPD"/>
    <property type="match status" value="1"/>
</dbReference>
<proteinExistence type="predicted"/>
<dbReference type="PROSITE" id="PS51704">
    <property type="entry name" value="GP_PDE"/>
    <property type="match status" value="1"/>
</dbReference>